<dbReference type="PANTHER" id="PTHR16026">
    <property type="entry name" value="CARTILAGE ACIDIC PROTEIN 1"/>
    <property type="match status" value="1"/>
</dbReference>
<evidence type="ECO:0008006" key="4">
    <source>
        <dbReference type="Google" id="ProtNLM"/>
    </source>
</evidence>
<evidence type="ECO:0000313" key="2">
    <source>
        <dbReference type="EMBL" id="KAJ8306254.1"/>
    </source>
</evidence>
<comment type="caution">
    <text evidence="2">The sequence shown here is derived from an EMBL/GenBank/DDBJ whole genome shotgun (WGS) entry which is preliminary data.</text>
</comment>
<dbReference type="SUPFAM" id="SSF69318">
    <property type="entry name" value="Integrin alpha N-terminal domain"/>
    <property type="match status" value="1"/>
</dbReference>
<organism evidence="2 3">
    <name type="scientific">Tegillarca granosa</name>
    <name type="common">Malaysian cockle</name>
    <name type="synonym">Anadara granosa</name>
    <dbReference type="NCBI Taxonomy" id="220873"/>
    <lineage>
        <taxon>Eukaryota</taxon>
        <taxon>Metazoa</taxon>
        <taxon>Spiralia</taxon>
        <taxon>Lophotrochozoa</taxon>
        <taxon>Mollusca</taxon>
        <taxon>Bivalvia</taxon>
        <taxon>Autobranchia</taxon>
        <taxon>Pteriomorphia</taxon>
        <taxon>Arcoida</taxon>
        <taxon>Arcoidea</taxon>
        <taxon>Arcidae</taxon>
        <taxon>Tegillarca</taxon>
    </lineage>
</organism>
<dbReference type="EMBL" id="JARBDR010000813">
    <property type="protein sequence ID" value="KAJ8306254.1"/>
    <property type="molecule type" value="Genomic_DNA"/>
</dbReference>
<keyword evidence="1" id="KW-0732">Signal</keyword>
<dbReference type="InterPro" id="IPR027039">
    <property type="entry name" value="Crtac1"/>
</dbReference>
<evidence type="ECO:0000256" key="1">
    <source>
        <dbReference type="ARBA" id="ARBA00022729"/>
    </source>
</evidence>
<dbReference type="Gene3D" id="2.130.10.130">
    <property type="entry name" value="Integrin alpha, N-terminal"/>
    <property type="match status" value="1"/>
</dbReference>
<accession>A0ABQ9EMV3</accession>
<dbReference type="Proteomes" id="UP001217089">
    <property type="component" value="Unassembled WGS sequence"/>
</dbReference>
<dbReference type="Pfam" id="PF13517">
    <property type="entry name" value="FG-GAP_3"/>
    <property type="match status" value="1"/>
</dbReference>
<reference evidence="2 3" key="1">
    <citation type="submission" date="2022-12" db="EMBL/GenBank/DDBJ databases">
        <title>Chromosome-level genome of Tegillarca granosa.</title>
        <authorList>
            <person name="Kim J."/>
        </authorList>
    </citation>
    <scope>NUCLEOTIDE SEQUENCE [LARGE SCALE GENOMIC DNA]</scope>
    <source>
        <strain evidence="2">Teg-2019</strain>
        <tissue evidence="2">Adductor muscle</tissue>
    </source>
</reference>
<proteinExistence type="predicted"/>
<name>A0ABQ9EMV3_TEGGR</name>
<sequence length="194" mass="21575">MDETHKDNDVSSGAIALHNAAKESRYRESNWREGKPVAKKPWCKFFIPKHGDGTFTDVAGITKIKDEHENGRGITIGDFNRDGLFDVAYGNWEGDHRLFLQEVDKDGNSEFKNVATSEFADPTPIRTVITADFDNDGDTEIFMNNIFMGQNLQPNKLFRLKALANRKDVSISPLDIGDALESQGAGTGSAFGRY</sequence>
<dbReference type="InterPro" id="IPR028994">
    <property type="entry name" value="Integrin_alpha_N"/>
</dbReference>
<dbReference type="InterPro" id="IPR013517">
    <property type="entry name" value="FG-GAP"/>
</dbReference>
<gene>
    <name evidence="2" type="ORF">KUTeg_016799</name>
</gene>
<dbReference type="PANTHER" id="PTHR16026:SF0">
    <property type="entry name" value="CARTILAGE ACIDIC PROTEIN 1"/>
    <property type="match status" value="1"/>
</dbReference>
<protein>
    <recommendedName>
        <fullName evidence="4">VCBS repeat-containing protein</fullName>
    </recommendedName>
</protein>
<keyword evidence="3" id="KW-1185">Reference proteome</keyword>
<evidence type="ECO:0000313" key="3">
    <source>
        <dbReference type="Proteomes" id="UP001217089"/>
    </source>
</evidence>